<dbReference type="Proteomes" id="UP000018208">
    <property type="component" value="Unassembled WGS sequence"/>
</dbReference>
<name>V6LS42_9EUKA</name>
<dbReference type="EMBL" id="AUWU02000007">
    <property type="protein sequence ID" value="KAH0571412.1"/>
    <property type="molecule type" value="Genomic_DNA"/>
</dbReference>
<reference evidence="2" key="2">
    <citation type="submission" date="2020-12" db="EMBL/GenBank/DDBJ databases">
        <title>New Spironucleus salmonicida genome in near-complete chromosomes.</title>
        <authorList>
            <person name="Xu F."/>
            <person name="Kurt Z."/>
            <person name="Jimenez-Gonzalez A."/>
            <person name="Astvaldsson A."/>
            <person name="Andersson J.O."/>
            <person name="Svard S.G."/>
        </authorList>
    </citation>
    <scope>NUCLEOTIDE SEQUENCE</scope>
    <source>
        <strain evidence="2">ATCC 50377</strain>
    </source>
</reference>
<protein>
    <submittedName>
        <fullName evidence="1">Uncharacterized protein</fullName>
    </submittedName>
</protein>
<reference evidence="1 2" key="1">
    <citation type="journal article" date="2014" name="PLoS Genet.">
        <title>The Genome of Spironucleus salmonicida Highlights a Fish Pathogen Adapted to Fluctuating Environments.</title>
        <authorList>
            <person name="Xu F."/>
            <person name="Jerlstrom-Hultqvist J."/>
            <person name="Einarsson E."/>
            <person name="Astvaldsson A."/>
            <person name="Svard S.G."/>
            <person name="Andersson J.O."/>
        </authorList>
    </citation>
    <scope>NUCLEOTIDE SEQUENCE</scope>
    <source>
        <strain evidence="2">ATCC 50377</strain>
    </source>
</reference>
<evidence type="ECO:0000313" key="1">
    <source>
        <dbReference type="EMBL" id="EST46511.1"/>
    </source>
</evidence>
<gene>
    <name evidence="1" type="ORF">SS50377_13317</name>
    <name evidence="2" type="ORF">SS50377_27713</name>
</gene>
<sequence length="296" mass="34732">MGLDDSAIIFEIQNKIQVAKQSNNQIKQLYISRHPQTKHNIRQQQIRSFVITKPNPKFEESINKPSFSTDSQISSSASGLYPETFKDKFIPNYYKNWEKQNDQIEYCIRNKIPLSAKLLMQKNLREKGRKYQKQQQNQQQIYSQDIEAKMDSYNYDLYIFDQQISQTYNYTFVSEINDVHEDHEYQELDILNKSQISQISDNLQIITCDLLKDDSLNTNIDISQIDQDPSYTEIEIINEIVQLQPKIQQQQIKQVVKYSEVIGIKIAHYGGECDDEISGYFDIKKDTDTSLFSCCK</sequence>
<accession>V6LS42</accession>
<proteinExistence type="predicted"/>
<dbReference type="VEuPathDB" id="GiardiaDB:SS50377_27713"/>
<evidence type="ECO:0000313" key="2">
    <source>
        <dbReference type="EMBL" id="KAH0571412.1"/>
    </source>
</evidence>
<organism evidence="1">
    <name type="scientific">Spironucleus salmonicida</name>
    <dbReference type="NCBI Taxonomy" id="348837"/>
    <lineage>
        <taxon>Eukaryota</taxon>
        <taxon>Metamonada</taxon>
        <taxon>Diplomonadida</taxon>
        <taxon>Hexamitidae</taxon>
        <taxon>Hexamitinae</taxon>
        <taxon>Spironucleus</taxon>
    </lineage>
</organism>
<evidence type="ECO:0000313" key="3">
    <source>
        <dbReference type="Proteomes" id="UP000018208"/>
    </source>
</evidence>
<keyword evidence="3" id="KW-1185">Reference proteome</keyword>
<dbReference type="AlphaFoldDB" id="V6LS42"/>
<dbReference type="EMBL" id="KI546073">
    <property type="protein sequence ID" value="EST46511.1"/>
    <property type="molecule type" value="Genomic_DNA"/>
</dbReference>